<name>A0A4Z2DM71_SCHJA</name>
<dbReference type="EMBL" id="SKCS01000090">
    <property type="protein sequence ID" value="TNN17488.1"/>
    <property type="molecule type" value="Genomic_DNA"/>
</dbReference>
<evidence type="ECO:0000313" key="2">
    <source>
        <dbReference type="Proteomes" id="UP000311919"/>
    </source>
</evidence>
<comment type="caution">
    <text evidence="1">The sequence shown here is derived from an EMBL/GenBank/DDBJ whole genome shotgun (WGS) entry which is preliminary data.</text>
</comment>
<accession>A0A4Z2DM71</accession>
<evidence type="ECO:0000313" key="1">
    <source>
        <dbReference type="EMBL" id="TNN17488.1"/>
    </source>
</evidence>
<keyword evidence="2" id="KW-1185">Reference proteome</keyword>
<gene>
    <name evidence="1" type="ORF">EWB00_010940</name>
</gene>
<dbReference type="AlphaFoldDB" id="A0A4Z2DM71"/>
<dbReference type="Proteomes" id="UP000311919">
    <property type="component" value="Unassembled WGS sequence"/>
</dbReference>
<organism evidence="1 2">
    <name type="scientific">Schistosoma japonicum</name>
    <name type="common">Blood fluke</name>
    <dbReference type="NCBI Taxonomy" id="6182"/>
    <lineage>
        <taxon>Eukaryota</taxon>
        <taxon>Metazoa</taxon>
        <taxon>Spiralia</taxon>
        <taxon>Lophotrochozoa</taxon>
        <taxon>Platyhelminthes</taxon>
        <taxon>Trematoda</taxon>
        <taxon>Digenea</taxon>
        <taxon>Strigeidida</taxon>
        <taxon>Schistosomatoidea</taxon>
        <taxon>Schistosomatidae</taxon>
        <taxon>Schistosoma</taxon>
    </lineage>
</organism>
<protein>
    <submittedName>
        <fullName evidence="1">Uncharacterized protein</fullName>
    </submittedName>
</protein>
<reference evidence="1 2" key="1">
    <citation type="submission" date="2019-03" db="EMBL/GenBank/DDBJ databases">
        <title>An improved genome assembly of the fluke Schistosoma japonicum.</title>
        <authorList>
            <person name="Hu W."/>
            <person name="Luo F."/>
            <person name="Yin M."/>
            <person name="Mo X."/>
            <person name="Sun C."/>
            <person name="Wu Q."/>
            <person name="Zhu B."/>
            <person name="Xiang M."/>
            <person name="Wang J."/>
            <person name="Wang Y."/>
            <person name="Zhang T."/>
            <person name="Xu B."/>
            <person name="Zheng H."/>
            <person name="Feng Z."/>
        </authorList>
    </citation>
    <scope>NUCLEOTIDE SEQUENCE [LARGE SCALE GENOMIC DNA]</scope>
    <source>
        <strain evidence="1">HuSjv2</strain>
        <tissue evidence="1">Worms</tissue>
    </source>
</reference>
<proteinExistence type="predicted"/>
<feature type="non-terminal residue" evidence="1">
    <location>
        <position position="1"/>
    </location>
</feature>
<sequence length="93" mass="10714">YFPSYLSIHQMKFRASSRTGLFKTKVIVALLNMILHAMNPLLEIIDTCPQLVMIYYSRYYFGSNFRASSPTSTYVVPSCTFYLICQVSGQMTF</sequence>